<evidence type="ECO:0000313" key="2">
    <source>
        <dbReference type="EMBL" id="KAG8571009.1"/>
    </source>
</evidence>
<keyword evidence="1" id="KW-0472">Membrane</keyword>
<keyword evidence="1" id="KW-1133">Transmembrane helix</keyword>
<feature type="transmembrane region" description="Helical" evidence="1">
    <location>
        <begin position="12"/>
        <end position="35"/>
    </location>
</feature>
<evidence type="ECO:0000313" key="3">
    <source>
        <dbReference type="Proteomes" id="UP000824782"/>
    </source>
</evidence>
<dbReference type="EMBL" id="WNYA01000005">
    <property type="protein sequence ID" value="KAG8571009.1"/>
    <property type="molecule type" value="Genomic_DNA"/>
</dbReference>
<reference evidence="2" key="1">
    <citation type="thesis" date="2020" institute="ProQuest LLC" country="789 East Eisenhower Parkway, Ann Arbor, MI, USA">
        <title>Comparative Genomics and Chromosome Evolution.</title>
        <authorList>
            <person name="Mudd A.B."/>
        </authorList>
    </citation>
    <scope>NUCLEOTIDE SEQUENCE</scope>
    <source>
        <strain evidence="2">237g6f4</strain>
        <tissue evidence="2">Blood</tissue>
    </source>
</reference>
<keyword evidence="3" id="KW-1185">Reference proteome</keyword>
<protein>
    <submittedName>
        <fullName evidence="2">Uncharacterized protein</fullName>
    </submittedName>
</protein>
<comment type="caution">
    <text evidence="2">The sequence shown here is derived from an EMBL/GenBank/DDBJ whole genome shotgun (WGS) entry which is preliminary data.</text>
</comment>
<dbReference type="Proteomes" id="UP000824782">
    <property type="component" value="Unassembled WGS sequence"/>
</dbReference>
<dbReference type="AlphaFoldDB" id="A0AAV7BEI6"/>
<accession>A0AAV7BEI6</accession>
<sequence length="88" mass="10220">MRCMENLQPKFLLTIPSAWLLTCGLCFLSFLIRVLSSRVTLGLTVFPFFVVNSRDYLVLYFYISDYLLVSTKNANFLFLYSPVLVSIY</sequence>
<keyword evidence="1" id="KW-0812">Transmembrane</keyword>
<organism evidence="2 3">
    <name type="scientific">Engystomops pustulosus</name>
    <name type="common">Tungara frog</name>
    <name type="synonym">Physalaemus pustulosus</name>
    <dbReference type="NCBI Taxonomy" id="76066"/>
    <lineage>
        <taxon>Eukaryota</taxon>
        <taxon>Metazoa</taxon>
        <taxon>Chordata</taxon>
        <taxon>Craniata</taxon>
        <taxon>Vertebrata</taxon>
        <taxon>Euteleostomi</taxon>
        <taxon>Amphibia</taxon>
        <taxon>Batrachia</taxon>
        <taxon>Anura</taxon>
        <taxon>Neobatrachia</taxon>
        <taxon>Hyloidea</taxon>
        <taxon>Leptodactylidae</taxon>
        <taxon>Leiuperinae</taxon>
        <taxon>Engystomops</taxon>
    </lineage>
</organism>
<name>A0AAV7BEI6_ENGPU</name>
<evidence type="ECO:0000256" key="1">
    <source>
        <dbReference type="SAM" id="Phobius"/>
    </source>
</evidence>
<proteinExistence type="predicted"/>
<gene>
    <name evidence="2" type="ORF">GDO81_011503</name>
</gene>